<evidence type="ECO:0000313" key="2">
    <source>
        <dbReference type="EMBL" id="REK73343.1"/>
    </source>
</evidence>
<dbReference type="Gene3D" id="3.30.9.10">
    <property type="entry name" value="D-Amino Acid Oxidase, subunit A, domain 2"/>
    <property type="match status" value="1"/>
</dbReference>
<dbReference type="PANTHER" id="PTHR13847">
    <property type="entry name" value="SARCOSINE DEHYDROGENASE-RELATED"/>
    <property type="match status" value="1"/>
</dbReference>
<evidence type="ECO:0000313" key="3">
    <source>
        <dbReference type="Proteomes" id="UP000265581"/>
    </source>
</evidence>
<dbReference type="Proteomes" id="UP000265581">
    <property type="component" value="Unassembled WGS sequence"/>
</dbReference>
<organism evidence="2 3">
    <name type="scientific">Aeromicrobium endophyticum</name>
    <dbReference type="NCBI Taxonomy" id="2292704"/>
    <lineage>
        <taxon>Bacteria</taxon>
        <taxon>Bacillati</taxon>
        <taxon>Actinomycetota</taxon>
        <taxon>Actinomycetes</taxon>
        <taxon>Propionibacteriales</taxon>
        <taxon>Nocardioidaceae</taxon>
        <taxon>Aeromicrobium</taxon>
    </lineage>
</organism>
<dbReference type="OrthoDB" id="9805852at2"/>
<dbReference type="EMBL" id="QUBR01000001">
    <property type="protein sequence ID" value="REK73343.1"/>
    <property type="molecule type" value="Genomic_DNA"/>
</dbReference>
<proteinExistence type="predicted"/>
<feature type="domain" description="FAD dependent oxidoreductase" evidence="1">
    <location>
        <begin position="29"/>
        <end position="392"/>
    </location>
</feature>
<dbReference type="Pfam" id="PF01266">
    <property type="entry name" value="DAO"/>
    <property type="match status" value="1"/>
</dbReference>
<dbReference type="InterPro" id="IPR036188">
    <property type="entry name" value="FAD/NAD-bd_sf"/>
</dbReference>
<sequence>MINGDVSFWWHQAGRPAPREALDGDLDCDVCIVGGGLSGLWTAYALAGLDPTLDVVVLEAEFAGFGASGRNGGWLSAELSGSKQRYAATHGREGVTALVSAMEQSVDDVLEVCRSEGIDADVVKNGVLYVARSPAQLVRMREGLADDLAWGIGADHQAELTPEQVGERVRVEGVLGGVFSPHCARVQPAKLVAGVAEAAERRGVRILERTRVTRIEPGVVTTSRGRVRAPRVLRCLEGYTASLPGQRRSWLPMNSAMIVTERLSDAAWDDIGWSGAELLGDSANAYCYAQRTADGRIALGGRGIPYRFGSRTDVDGQTQDWTVSSLTDILHGMFPATRSSRIDHAWCGVLGVPRDWCASVGFDPSTGLGWAGGYVGSGLTTTHLAGRTLADLALARDTDLTHLPWVDRRVRRWEPEPLRWLGVRAMYGLYREADRREGRGLARPSRLARLGDRLTGR</sequence>
<dbReference type="SUPFAM" id="SSF51905">
    <property type="entry name" value="FAD/NAD(P)-binding domain"/>
    <property type="match status" value="1"/>
</dbReference>
<protein>
    <submittedName>
        <fullName evidence="2">FAD-dependent oxidoreductase</fullName>
    </submittedName>
</protein>
<dbReference type="Gene3D" id="3.50.50.60">
    <property type="entry name" value="FAD/NAD(P)-binding domain"/>
    <property type="match status" value="1"/>
</dbReference>
<dbReference type="InterPro" id="IPR006076">
    <property type="entry name" value="FAD-dep_OxRdtase"/>
</dbReference>
<evidence type="ECO:0000259" key="1">
    <source>
        <dbReference type="Pfam" id="PF01266"/>
    </source>
</evidence>
<accession>A0A371PBP5</accession>
<dbReference type="PANTHER" id="PTHR13847:SF285">
    <property type="entry name" value="FAD DEPENDENT OXIDOREDUCTASE DOMAIN-CONTAINING PROTEIN"/>
    <property type="match status" value="1"/>
</dbReference>
<name>A0A371PBP5_9ACTN</name>
<gene>
    <name evidence="2" type="ORF">DX116_07260</name>
</gene>
<reference evidence="2 3" key="1">
    <citation type="submission" date="2018-08" db="EMBL/GenBank/DDBJ databases">
        <title>Aeromicrobium sp. M2KJ-4, whole genome shotgun sequence.</title>
        <authorList>
            <person name="Tuo L."/>
        </authorList>
    </citation>
    <scope>NUCLEOTIDE SEQUENCE [LARGE SCALE GENOMIC DNA]</scope>
    <source>
        <strain evidence="2 3">M2KJ-4</strain>
    </source>
</reference>
<dbReference type="GO" id="GO:0005737">
    <property type="term" value="C:cytoplasm"/>
    <property type="evidence" value="ECO:0007669"/>
    <property type="project" value="TreeGrafter"/>
</dbReference>
<comment type="caution">
    <text evidence="2">The sequence shown here is derived from an EMBL/GenBank/DDBJ whole genome shotgun (WGS) entry which is preliminary data.</text>
</comment>
<dbReference type="RefSeq" id="WP_119703454.1">
    <property type="nucleotide sequence ID" value="NZ_JBHSOI010000001.1"/>
</dbReference>
<dbReference type="AlphaFoldDB" id="A0A371PBP5"/>
<keyword evidence="3" id="KW-1185">Reference proteome</keyword>